<organism evidence="1 2">
    <name type="scientific">Pithovirus sibericum</name>
    <dbReference type="NCBI Taxonomy" id="1450746"/>
    <lineage>
        <taxon>Viruses</taxon>
        <taxon>Pithoviruses</taxon>
        <taxon>Orthopithovirinae</taxon>
        <taxon>Alphapithovirus</taxon>
        <taxon>Alphapithovirus sibericum</taxon>
    </lineage>
</organism>
<dbReference type="RefSeq" id="YP_009001226.1">
    <property type="nucleotide sequence ID" value="NC_023423.1"/>
</dbReference>
<gene>
    <name evidence="1" type="ORF">pv_324</name>
</gene>
<dbReference type="OrthoDB" id="20799at10239"/>
<name>W5S592_9VIRU</name>
<dbReference type="EMBL" id="KF740664">
    <property type="protein sequence ID" value="AHH01891.1"/>
    <property type="molecule type" value="Genomic_DNA"/>
</dbReference>
<evidence type="ECO:0000313" key="1">
    <source>
        <dbReference type="EMBL" id="AHH01891.1"/>
    </source>
</evidence>
<proteinExistence type="predicted"/>
<evidence type="ECO:0008006" key="3">
    <source>
        <dbReference type="Google" id="ProtNLM"/>
    </source>
</evidence>
<reference evidence="1 2" key="1">
    <citation type="journal article" date="2014" name="Proc. Natl. Acad. Sci. U.S.A.">
        <title>Thirty-thousand-year-old distant relative of giant icosahedral DNA viruses with a pandoravirus morphology.</title>
        <authorList>
            <person name="Legendre M."/>
            <person name="Bartoli J."/>
            <person name="Shmakova L."/>
            <person name="Jeudy S."/>
            <person name="Labadie K."/>
            <person name="Adrait A."/>
            <person name="Lescot M."/>
            <person name="Poirot O."/>
            <person name="Bertaux L."/>
            <person name="Bruley C."/>
            <person name="Coute Y."/>
            <person name="Rivkina E."/>
            <person name="Abergel C."/>
            <person name="Claverie J.M."/>
        </authorList>
    </citation>
    <scope>NUCLEOTIDE SEQUENCE [LARGE SCALE GENOMIC DNA]</scope>
    <source>
        <strain evidence="1">P1084-T</strain>
    </source>
</reference>
<dbReference type="KEGG" id="vg:18266352"/>
<protein>
    <recommendedName>
        <fullName evidence="3">PD-(D/E)XK endonuclease-like domain-containing protein</fullName>
    </recommendedName>
</protein>
<evidence type="ECO:0000313" key="2">
    <source>
        <dbReference type="Proteomes" id="UP000202176"/>
    </source>
</evidence>
<accession>W5S592</accession>
<dbReference type="Gene3D" id="3.90.320.10">
    <property type="match status" value="1"/>
</dbReference>
<dbReference type="GeneID" id="18266352"/>
<dbReference type="Proteomes" id="UP000202176">
    <property type="component" value="Segment"/>
</dbReference>
<dbReference type="InterPro" id="IPR011604">
    <property type="entry name" value="PDDEXK-like_dom_sf"/>
</dbReference>
<sequence>MLSEVNAHPRDSRISFEEEGHLYSLNEVPFHPTSVTTKIHKYFPKFDASKIIDKMMNSANWPESKYFGMSKEEIIELWEANGYQARTLGTKMHAQIEDYFNSGTIPEEKSPEFCQFLQFWKDFSELNPSYTPYRTEWCVYSNNLKVAGSIDMVLKGPLGELVIIDWKRSKEIRKENPYSKGFGLFSHLDDCNFNHYSIQLNCYRHILVSAYGKIVSAMYLAIFHPDSPTYQCMQVPLITFPVEKLIDE</sequence>
<keyword evidence="2" id="KW-1185">Reference proteome</keyword>